<dbReference type="SMART" id="SM00129">
    <property type="entry name" value="KISc"/>
    <property type="match status" value="1"/>
</dbReference>
<dbReference type="Pfam" id="PF00225">
    <property type="entry name" value="Kinesin"/>
    <property type="match status" value="1"/>
</dbReference>
<evidence type="ECO:0000256" key="4">
    <source>
        <dbReference type="PROSITE-ProRule" id="PRU00283"/>
    </source>
</evidence>
<evidence type="ECO:0000313" key="8">
    <source>
        <dbReference type="Proteomes" id="UP001489004"/>
    </source>
</evidence>
<dbReference type="EMBL" id="JALJOR010000018">
    <property type="protein sequence ID" value="KAK9804341.1"/>
    <property type="molecule type" value="Genomic_DNA"/>
</dbReference>
<keyword evidence="8" id="KW-1185">Reference proteome</keyword>
<dbReference type="GO" id="GO:0005524">
    <property type="term" value="F:ATP binding"/>
    <property type="evidence" value="ECO:0007669"/>
    <property type="project" value="UniProtKB-KW"/>
</dbReference>
<protein>
    <recommendedName>
        <fullName evidence="6">Kinesin motor domain-containing protein</fullName>
    </recommendedName>
</protein>
<dbReference type="SUPFAM" id="SSF52540">
    <property type="entry name" value="P-loop containing nucleoside triphosphate hydrolases"/>
    <property type="match status" value="1"/>
</dbReference>
<keyword evidence="2" id="KW-0067">ATP-binding</keyword>
<dbReference type="GO" id="GO:0008017">
    <property type="term" value="F:microtubule binding"/>
    <property type="evidence" value="ECO:0007669"/>
    <property type="project" value="InterPro"/>
</dbReference>
<accession>A0AAW1P5Y2</accession>
<dbReference type="AlphaFoldDB" id="A0AAW1P5Y2"/>
<dbReference type="InterPro" id="IPR001752">
    <property type="entry name" value="Kinesin_motor_dom"/>
</dbReference>
<sequence>MLEIYNEAVRDLLASEAEGGRSLEVSGMGAGQLQPGMERIPGLTWRPVAGLEDVSAALAEGSKNRSTASTAMNALSSRSHALLSVWLAAPTPEAAASVLHLIDLAGSERVRKSEVAGRQLKEAQSINKSLSALGDVISALQRKGPHIPFRNSKLTQVLQDSLCGSSKVLLVCNLSPEPGSASETLSSLNFASRAAQVELGPAKKQAPATPIEQSPLATPTSRRLSVANRRMSTPQDLRHSVSGPLI</sequence>
<comment type="caution">
    <text evidence="7">The sequence shown here is derived from an EMBL/GenBank/DDBJ whole genome shotgun (WGS) entry which is preliminary data.</text>
</comment>
<organism evidence="7 8">
    <name type="scientific">[Myrmecia] bisecta</name>
    <dbReference type="NCBI Taxonomy" id="41462"/>
    <lineage>
        <taxon>Eukaryota</taxon>
        <taxon>Viridiplantae</taxon>
        <taxon>Chlorophyta</taxon>
        <taxon>core chlorophytes</taxon>
        <taxon>Trebouxiophyceae</taxon>
        <taxon>Trebouxiales</taxon>
        <taxon>Trebouxiaceae</taxon>
        <taxon>Myrmecia</taxon>
    </lineage>
</organism>
<dbReference type="InterPro" id="IPR027640">
    <property type="entry name" value="Kinesin-like_fam"/>
</dbReference>
<dbReference type="GO" id="GO:0015630">
    <property type="term" value="C:microtubule cytoskeleton"/>
    <property type="evidence" value="ECO:0007669"/>
    <property type="project" value="TreeGrafter"/>
</dbReference>
<dbReference type="InterPro" id="IPR036961">
    <property type="entry name" value="Kinesin_motor_dom_sf"/>
</dbReference>
<dbReference type="Proteomes" id="UP001489004">
    <property type="component" value="Unassembled WGS sequence"/>
</dbReference>
<keyword evidence="1" id="KW-0547">Nucleotide-binding</keyword>
<reference evidence="7 8" key="1">
    <citation type="journal article" date="2024" name="Nat. Commun.">
        <title>Phylogenomics reveals the evolutionary origins of lichenization in chlorophyte algae.</title>
        <authorList>
            <person name="Puginier C."/>
            <person name="Libourel C."/>
            <person name="Otte J."/>
            <person name="Skaloud P."/>
            <person name="Haon M."/>
            <person name="Grisel S."/>
            <person name="Petersen M."/>
            <person name="Berrin J.G."/>
            <person name="Delaux P.M."/>
            <person name="Dal Grande F."/>
            <person name="Keller J."/>
        </authorList>
    </citation>
    <scope>NUCLEOTIDE SEQUENCE [LARGE SCALE GENOMIC DNA]</scope>
    <source>
        <strain evidence="7 8">SAG 2043</strain>
    </source>
</reference>
<comment type="caution">
    <text evidence="4">Lacks conserved residue(s) required for the propagation of feature annotation.</text>
</comment>
<evidence type="ECO:0000256" key="2">
    <source>
        <dbReference type="ARBA" id="ARBA00022840"/>
    </source>
</evidence>
<evidence type="ECO:0000313" key="7">
    <source>
        <dbReference type="EMBL" id="KAK9804341.1"/>
    </source>
</evidence>
<evidence type="ECO:0000259" key="6">
    <source>
        <dbReference type="PROSITE" id="PS50067"/>
    </source>
</evidence>
<feature type="domain" description="Kinesin motor" evidence="6">
    <location>
        <begin position="1"/>
        <end position="197"/>
    </location>
</feature>
<dbReference type="PANTHER" id="PTHR47972">
    <property type="entry name" value="KINESIN-LIKE PROTEIN KLP-3"/>
    <property type="match status" value="1"/>
</dbReference>
<feature type="region of interest" description="Disordered" evidence="5">
    <location>
        <begin position="199"/>
        <end position="246"/>
    </location>
</feature>
<dbReference type="PROSITE" id="PS50067">
    <property type="entry name" value="KINESIN_MOTOR_2"/>
    <property type="match status" value="1"/>
</dbReference>
<evidence type="ECO:0000256" key="5">
    <source>
        <dbReference type="SAM" id="MobiDB-lite"/>
    </source>
</evidence>
<feature type="compositionally biased region" description="Polar residues" evidence="5">
    <location>
        <begin position="211"/>
        <end position="223"/>
    </location>
</feature>
<dbReference type="InterPro" id="IPR027417">
    <property type="entry name" value="P-loop_NTPase"/>
</dbReference>
<comment type="similarity">
    <text evidence="4">Belongs to the TRAFAC class myosin-kinesin ATPase superfamily. Kinesin family.</text>
</comment>
<gene>
    <name evidence="7" type="ORF">WJX72_008150</name>
</gene>
<dbReference type="GO" id="GO:0003777">
    <property type="term" value="F:microtubule motor activity"/>
    <property type="evidence" value="ECO:0007669"/>
    <property type="project" value="InterPro"/>
</dbReference>
<dbReference type="InterPro" id="IPR019821">
    <property type="entry name" value="Kinesin_motor_CS"/>
</dbReference>
<dbReference type="GO" id="GO:0007018">
    <property type="term" value="P:microtubule-based movement"/>
    <property type="evidence" value="ECO:0007669"/>
    <property type="project" value="InterPro"/>
</dbReference>
<keyword evidence="3" id="KW-0505">Motor protein</keyword>
<proteinExistence type="inferred from homology"/>
<dbReference type="PROSITE" id="PS00411">
    <property type="entry name" value="KINESIN_MOTOR_1"/>
    <property type="match status" value="1"/>
</dbReference>
<evidence type="ECO:0000256" key="3">
    <source>
        <dbReference type="ARBA" id="ARBA00023175"/>
    </source>
</evidence>
<evidence type="ECO:0000256" key="1">
    <source>
        <dbReference type="ARBA" id="ARBA00022741"/>
    </source>
</evidence>
<dbReference type="PANTHER" id="PTHR47972:SF28">
    <property type="entry name" value="KINESIN-LIKE PROTEIN KLP-3"/>
    <property type="match status" value="1"/>
</dbReference>
<name>A0AAW1P5Y2_9CHLO</name>
<dbReference type="PRINTS" id="PR00380">
    <property type="entry name" value="KINESINHEAVY"/>
</dbReference>
<dbReference type="Gene3D" id="3.40.850.10">
    <property type="entry name" value="Kinesin motor domain"/>
    <property type="match status" value="1"/>
</dbReference>